<gene>
    <name evidence="5" type="primary">hemW</name>
    <name evidence="5" type="ORF">IAD17_04880</name>
</gene>
<dbReference type="EMBL" id="DVMQ01000015">
    <property type="protein sequence ID" value="HIU24235.1"/>
    <property type="molecule type" value="Genomic_DNA"/>
</dbReference>
<dbReference type="Gene3D" id="3.80.30.20">
    <property type="entry name" value="tm_1862 like domain"/>
    <property type="match status" value="1"/>
</dbReference>
<dbReference type="PANTHER" id="PTHR13932">
    <property type="entry name" value="COPROPORPHYRINIGEN III OXIDASE"/>
    <property type="match status" value="1"/>
</dbReference>
<evidence type="ECO:0000313" key="5">
    <source>
        <dbReference type="EMBL" id="HIU24235.1"/>
    </source>
</evidence>
<protein>
    <recommendedName>
        <fullName evidence="2 3">Heme chaperone HemW</fullName>
    </recommendedName>
</protein>
<dbReference type="GO" id="GO:0005737">
    <property type="term" value="C:cytoplasm"/>
    <property type="evidence" value="ECO:0007669"/>
    <property type="project" value="UniProtKB-SubCell"/>
</dbReference>
<dbReference type="Pfam" id="PF04055">
    <property type="entry name" value="Radical_SAM"/>
    <property type="match status" value="1"/>
</dbReference>
<dbReference type="GO" id="GO:0051539">
    <property type="term" value="F:4 iron, 4 sulfur cluster binding"/>
    <property type="evidence" value="ECO:0007669"/>
    <property type="project" value="UniProtKB-UniRule"/>
</dbReference>
<dbReference type="GO" id="GO:0046872">
    <property type="term" value="F:metal ion binding"/>
    <property type="evidence" value="ECO:0007669"/>
    <property type="project" value="UniProtKB-UniRule"/>
</dbReference>
<dbReference type="SMART" id="SM00729">
    <property type="entry name" value="Elp3"/>
    <property type="match status" value="1"/>
</dbReference>
<comment type="caution">
    <text evidence="5">The sequence shown here is derived from an EMBL/GenBank/DDBJ whole genome shotgun (WGS) entry which is preliminary data.</text>
</comment>
<keyword evidence="3" id="KW-0004">4Fe-4S</keyword>
<dbReference type="InterPro" id="IPR006638">
    <property type="entry name" value="Elp3/MiaA/NifB-like_rSAM"/>
</dbReference>
<accession>A0A9D1HZL7</accession>
<evidence type="ECO:0000256" key="3">
    <source>
        <dbReference type="RuleBase" id="RU364116"/>
    </source>
</evidence>
<evidence type="ECO:0000256" key="2">
    <source>
        <dbReference type="ARBA" id="ARBA00017228"/>
    </source>
</evidence>
<keyword evidence="3" id="KW-0349">Heme</keyword>
<proteinExistence type="inferred from homology"/>
<dbReference type="SFLD" id="SFLDF00562">
    <property type="entry name" value="HemN-like__clustered_with_heat"/>
    <property type="match status" value="1"/>
</dbReference>
<dbReference type="SFLD" id="SFLDG01082">
    <property type="entry name" value="B12-binding_domain_containing"/>
    <property type="match status" value="1"/>
</dbReference>
<feature type="domain" description="Radical SAM core" evidence="4">
    <location>
        <begin position="10"/>
        <end position="243"/>
    </location>
</feature>
<dbReference type="InterPro" id="IPR034505">
    <property type="entry name" value="Coproporphyrinogen-III_oxidase"/>
</dbReference>
<keyword evidence="3" id="KW-0411">Iron-sulfur</keyword>
<dbReference type="SFLD" id="SFLDG01065">
    <property type="entry name" value="anaerobic_coproporphyrinogen-I"/>
    <property type="match status" value="1"/>
</dbReference>
<reference evidence="5" key="1">
    <citation type="submission" date="2020-10" db="EMBL/GenBank/DDBJ databases">
        <authorList>
            <person name="Gilroy R."/>
        </authorList>
    </citation>
    <scope>NUCLEOTIDE SEQUENCE</scope>
    <source>
        <strain evidence="5">ChiHjej12B11-29160</strain>
    </source>
</reference>
<comment type="similarity">
    <text evidence="1">Belongs to the anaerobic coproporphyrinogen-III oxidase family. HemW subfamily.</text>
</comment>
<name>A0A9D1HZL7_9ACTN</name>
<evidence type="ECO:0000259" key="4">
    <source>
        <dbReference type="PROSITE" id="PS51918"/>
    </source>
</evidence>
<reference evidence="5" key="2">
    <citation type="journal article" date="2021" name="PeerJ">
        <title>Extensive microbial diversity within the chicken gut microbiome revealed by metagenomics and culture.</title>
        <authorList>
            <person name="Gilroy R."/>
            <person name="Ravi A."/>
            <person name="Getino M."/>
            <person name="Pursley I."/>
            <person name="Horton D.L."/>
            <person name="Alikhan N.F."/>
            <person name="Baker D."/>
            <person name="Gharbi K."/>
            <person name="Hall N."/>
            <person name="Watson M."/>
            <person name="Adriaenssens E.M."/>
            <person name="Foster-Nyarko E."/>
            <person name="Jarju S."/>
            <person name="Secka A."/>
            <person name="Antonio M."/>
            <person name="Oren A."/>
            <person name="Chaudhuri R.R."/>
            <person name="La Ragione R."/>
            <person name="Hildebrand F."/>
            <person name="Pallen M.J."/>
        </authorList>
    </citation>
    <scope>NUCLEOTIDE SEQUENCE</scope>
    <source>
        <strain evidence="5">ChiHjej12B11-29160</strain>
    </source>
</reference>
<dbReference type="InterPro" id="IPR007197">
    <property type="entry name" value="rSAM"/>
</dbReference>
<comment type="subcellular location">
    <subcellularLocation>
        <location evidence="3">Cytoplasm</location>
    </subcellularLocation>
</comment>
<keyword evidence="3" id="KW-0143">Chaperone</keyword>
<dbReference type="NCBIfam" id="TIGR00539">
    <property type="entry name" value="hemN_rel"/>
    <property type="match status" value="1"/>
</dbReference>
<dbReference type="PANTHER" id="PTHR13932:SF5">
    <property type="entry name" value="RADICAL S-ADENOSYL METHIONINE DOMAIN-CONTAINING PROTEIN 1, MITOCHONDRIAL"/>
    <property type="match status" value="1"/>
</dbReference>
<comment type="function">
    <text evidence="3">Probably acts as a heme chaperone, transferring heme to an unknown acceptor. Binds one molecule of heme per monomer, possibly covalently. Binds 1 [4Fe-4S] cluster. The cluster is coordinated with 3 cysteines and an exchangeable S-adenosyl-L-methionine.</text>
</comment>
<sequence>MSCICWNARYEMRSTRALYIHIPFCSSKCFYCDFPSWATDKDDPLIATYIASLIQQIEVVRSLGLLDEMATVYVGGGTPSVAGPLLKDLLRAAIGSSGVCEVSCEANPESLDEQVVQALVDGGATRVSLGIQSLNNHELALLGRKHTAEQAQQALKKAQEAGLICSCDLMCGIPAQTTYSWQSTLERVIELGPKHVSVYPLTIEEGTAFGVRVARGTMDEPDEDKQADFMLMAADMLAQAGFNRYEVASYAVPGAQCKHNMAYWTGEPYIGLGTGAASLLTPAAYECLRKRAPQLPEMPSSARRVRLEVRSGRKELAKEADFSSMHFSVEFLDLQQAVAEDLMLAMRKTEGASKQLLSFADEALDSSALAQTIERVENNGLAKMRPDGSLVPTSRGWLLGNALYGAMWELSTGTIEDRKC</sequence>
<dbReference type="InterPro" id="IPR058240">
    <property type="entry name" value="rSAM_sf"/>
</dbReference>
<dbReference type="Proteomes" id="UP000824078">
    <property type="component" value="Unassembled WGS sequence"/>
</dbReference>
<keyword evidence="3" id="KW-0963">Cytoplasm</keyword>
<evidence type="ECO:0000256" key="1">
    <source>
        <dbReference type="ARBA" id="ARBA00006100"/>
    </source>
</evidence>
<dbReference type="GO" id="GO:0004109">
    <property type="term" value="F:coproporphyrinogen oxidase activity"/>
    <property type="evidence" value="ECO:0007669"/>
    <property type="project" value="InterPro"/>
</dbReference>
<evidence type="ECO:0000313" key="6">
    <source>
        <dbReference type="Proteomes" id="UP000824078"/>
    </source>
</evidence>
<keyword evidence="3" id="KW-0479">Metal-binding</keyword>
<dbReference type="PROSITE" id="PS51918">
    <property type="entry name" value="RADICAL_SAM"/>
    <property type="match status" value="1"/>
</dbReference>
<dbReference type="InterPro" id="IPR004559">
    <property type="entry name" value="HemW-like"/>
</dbReference>
<dbReference type="InterPro" id="IPR023404">
    <property type="entry name" value="rSAM_horseshoe"/>
</dbReference>
<dbReference type="SFLD" id="SFLDS00029">
    <property type="entry name" value="Radical_SAM"/>
    <property type="match status" value="1"/>
</dbReference>
<keyword evidence="3" id="KW-0408">Iron</keyword>
<dbReference type="AlphaFoldDB" id="A0A9D1HZL7"/>
<dbReference type="SUPFAM" id="SSF102114">
    <property type="entry name" value="Radical SAM enzymes"/>
    <property type="match status" value="1"/>
</dbReference>
<dbReference type="GO" id="GO:0006779">
    <property type="term" value="P:porphyrin-containing compound biosynthetic process"/>
    <property type="evidence" value="ECO:0007669"/>
    <property type="project" value="InterPro"/>
</dbReference>
<keyword evidence="3" id="KW-0949">S-adenosyl-L-methionine</keyword>
<organism evidence="5 6">
    <name type="scientific">Candidatus Coprovicinus avistercoris</name>
    <dbReference type="NCBI Taxonomy" id="2840754"/>
    <lineage>
        <taxon>Bacteria</taxon>
        <taxon>Bacillati</taxon>
        <taxon>Actinomycetota</taxon>
        <taxon>Coriobacteriia</taxon>
        <taxon>Coriobacteriales</taxon>
        <taxon>Coriobacteriaceae</taxon>
        <taxon>Coriobacteriaceae incertae sedis</taxon>
        <taxon>Candidatus Coprovicinus</taxon>
    </lineage>
</organism>